<keyword evidence="3" id="KW-1185">Reference proteome</keyword>
<dbReference type="EMBL" id="MH271318">
    <property type="protein sequence ID" value="AWY06510.1"/>
    <property type="molecule type" value="Genomic_DNA"/>
</dbReference>
<feature type="region of interest" description="Disordered" evidence="1">
    <location>
        <begin position="1"/>
        <end position="24"/>
    </location>
</feature>
<accession>A0A2Z4Q969</accession>
<sequence length="101" mass="11206">MEYVTRVRAAGRDENDDPIPGGGETQLRAMAVFPGSSSLNADRGRNGRQVAYTVHFYPAVDLQEGDRLRVRGVLCDTIINDWRSPRTGRRLQEVLCSEGKG</sequence>
<name>A0A2Z4Q969_9CAUD</name>
<reference evidence="3" key="1">
    <citation type="submission" date="2018-04" db="EMBL/GenBank/DDBJ databases">
        <authorList>
            <person name="Go L.Y."/>
            <person name="Mitchell J.A."/>
        </authorList>
    </citation>
    <scope>NUCLEOTIDE SEQUENCE [LARGE SCALE GENOMIC DNA]</scope>
</reference>
<dbReference type="KEGG" id="vg:54993624"/>
<dbReference type="RefSeq" id="YP_009803065.1">
    <property type="nucleotide sequence ID" value="NC_047991.1"/>
</dbReference>
<gene>
    <name evidence="2" type="primary">8</name>
    <name evidence="2" type="ORF">PBI_TRINE_8</name>
</gene>
<dbReference type="GeneID" id="54993624"/>
<evidence type="ECO:0000313" key="2">
    <source>
        <dbReference type="EMBL" id="AWY06510.1"/>
    </source>
</evidence>
<evidence type="ECO:0000313" key="3">
    <source>
        <dbReference type="Proteomes" id="UP000250672"/>
    </source>
</evidence>
<protein>
    <submittedName>
        <fullName evidence="2">Head-to-tail stopper</fullName>
    </submittedName>
</protein>
<proteinExistence type="predicted"/>
<organism evidence="2 3">
    <name type="scientific">Gordonia phage Trine</name>
    <dbReference type="NCBI Taxonomy" id="2201431"/>
    <lineage>
        <taxon>Viruses</taxon>
        <taxon>Duplodnaviria</taxon>
        <taxon>Heunggongvirae</taxon>
        <taxon>Uroviricota</taxon>
        <taxon>Caudoviricetes</taxon>
        <taxon>Trinevirus</taxon>
        <taxon>Trinevirus trine</taxon>
    </lineage>
</organism>
<evidence type="ECO:0000256" key="1">
    <source>
        <dbReference type="SAM" id="MobiDB-lite"/>
    </source>
</evidence>
<dbReference type="Proteomes" id="UP000250672">
    <property type="component" value="Genome"/>
</dbReference>